<protein>
    <submittedName>
        <fullName evidence="3">Uncharacterized protein</fullName>
    </submittedName>
</protein>
<feature type="transmembrane region" description="Helical" evidence="2">
    <location>
        <begin position="56"/>
        <end position="76"/>
    </location>
</feature>
<evidence type="ECO:0000256" key="2">
    <source>
        <dbReference type="SAM" id="Phobius"/>
    </source>
</evidence>
<feature type="region of interest" description="Disordered" evidence="1">
    <location>
        <begin position="84"/>
        <end position="121"/>
    </location>
</feature>
<dbReference type="Proteomes" id="UP000464597">
    <property type="component" value="Chromosome"/>
</dbReference>
<organism evidence="3 4">
    <name type="scientific">Rathayibacter festucae</name>
    <dbReference type="NCBI Taxonomy" id="110937"/>
    <lineage>
        <taxon>Bacteria</taxon>
        <taxon>Bacillati</taxon>
        <taxon>Actinomycetota</taxon>
        <taxon>Actinomycetes</taxon>
        <taxon>Micrococcales</taxon>
        <taxon>Microbacteriaceae</taxon>
        <taxon>Rathayibacter</taxon>
    </lineage>
</organism>
<evidence type="ECO:0000313" key="4">
    <source>
        <dbReference type="Proteomes" id="UP000464597"/>
    </source>
</evidence>
<reference evidence="4" key="1">
    <citation type="submission" date="2019-12" db="EMBL/GenBank/DDBJ databases">
        <title>Complete and draft genome sequences of new strains and members of some known species of the genus Rathayibacter isolated from plants.</title>
        <authorList>
            <person name="Tarlachkov S.V."/>
            <person name="Starodumova I.P."/>
            <person name="Dorofeeva L.V."/>
            <person name="Prisyazhnaya N.V."/>
            <person name="Leyn S."/>
            <person name="Zlamal J."/>
            <person name="Elan M."/>
            <person name="Osterman A.L."/>
            <person name="Nadler S."/>
            <person name="Subbotin S.A."/>
            <person name="Evtushenko L.I."/>
        </authorList>
    </citation>
    <scope>NUCLEOTIDE SEQUENCE [LARGE SCALE GENOMIC DNA]</scope>
    <source>
        <strain evidence="4">VKM Ac-2802</strain>
    </source>
</reference>
<evidence type="ECO:0000313" key="3">
    <source>
        <dbReference type="EMBL" id="QHC64492.1"/>
    </source>
</evidence>
<keyword evidence="2" id="KW-1133">Transmembrane helix</keyword>
<proteinExistence type="predicted"/>
<keyword evidence="2" id="KW-0812">Transmembrane</keyword>
<dbReference type="EMBL" id="CP047180">
    <property type="protein sequence ID" value="QHC64492.1"/>
    <property type="molecule type" value="Genomic_DNA"/>
</dbReference>
<evidence type="ECO:0000256" key="1">
    <source>
        <dbReference type="SAM" id="MobiDB-lite"/>
    </source>
</evidence>
<accession>A0ABX6H3U2</accession>
<keyword evidence="4" id="KW-1185">Reference proteome</keyword>
<feature type="transmembrane region" description="Helical" evidence="2">
    <location>
        <begin position="12"/>
        <end position="36"/>
    </location>
</feature>
<keyword evidence="2" id="KW-0472">Membrane</keyword>
<sequence length="121" mass="13278">MAKRRVSERAQALLLARPWTLAVLSGVFVAMIVVLAADVGWDPAAVVGGGRRHAPLWLVAGIGLPFFGTGVVVGVVKQVQLVRRRRRAPVSPSPEVERLRQEGPGWLSRREDEARSRRRAP</sequence>
<gene>
    <name evidence="3" type="ORF">GSU69_18590</name>
</gene>
<name>A0ABX6H3U2_9MICO</name>
<dbReference type="RefSeq" id="WP_159423847.1">
    <property type="nucleotide sequence ID" value="NZ_CP047180.1"/>
</dbReference>